<gene>
    <name evidence="7" type="ORF">ACFP1K_30935</name>
</gene>
<feature type="region of interest" description="Disordered" evidence="6">
    <location>
        <begin position="1"/>
        <end position="48"/>
    </location>
</feature>
<keyword evidence="2 5" id="KW-0479">Metal-binding</keyword>
<evidence type="ECO:0000313" key="7">
    <source>
        <dbReference type="EMBL" id="MFC6085616.1"/>
    </source>
</evidence>
<comment type="caution">
    <text evidence="7">The sequence shown here is derived from an EMBL/GenBank/DDBJ whole genome shotgun (WGS) entry which is preliminary data.</text>
</comment>
<dbReference type="InterPro" id="IPR004294">
    <property type="entry name" value="Carotenoid_Oase"/>
</dbReference>
<dbReference type="PANTHER" id="PTHR10543">
    <property type="entry name" value="BETA-CAROTENE DIOXYGENASE"/>
    <property type="match status" value="1"/>
</dbReference>
<reference evidence="8" key="1">
    <citation type="journal article" date="2019" name="Int. J. Syst. Evol. Microbiol.">
        <title>The Global Catalogue of Microorganisms (GCM) 10K type strain sequencing project: providing services to taxonomists for standard genome sequencing and annotation.</title>
        <authorList>
            <consortium name="The Broad Institute Genomics Platform"/>
            <consortium name="The Broad Institute Genome Sequencing Center for Infectious Disease"/>
            <person name="Wu L."/>
            <person name="Ma J."/>
        </authorList>
    </citation>
    <scope>NUCLEOTIDE SEQUENCE [LARGE SCALE GENOMIC DNA]</scope>
    <source>
        <strain evidence="8">JCM 30346</strain>
    </source>
</reference>
<proteinExistence type="inferred from homology"/>
<dbReference type="PANTHER" id="PTHR10543:SF89">
    <property type="entry name" value="CAROTENOID 9,10(9',10')-CLEAVAGE DIOXYGENASE 1"/>
    <property type="match status" value="1"/>
</dbReference>
<comment type="similarity">
    <text evidence="1 5">Belongs to the carotenoid oxygenase family.</text>
</comment>
<keyword evidence="8" id="KW-1185">Reference proteome</keyword>
<sequence length="356" mass="36793">MAVTEHAHPRAPRLPRPAATGGAAAPGREPPVHRDGPRGADGAGPFPVEGAIPAALDGALVRIGPSGRPGRPLVCGIRLSGGTARRLALPGLPPALAAELAAAGTPGGERAVPGAPQARVVARTGRFWVVYDPPVAYSRAADLMGDPLPYRPHGRPARVGLLPRHGHGGPRWFAAEPCARVVNAFDDGARVVVDVTGTDIQGESDARGVEPVLRGPRRWTLDPAGGTVRTAPLAGAPEGAAVDPRRAGRRHQVLFGPDQDGRALVACDLAAGTRRVLALAPGLRAEEPVFVPRGAAEGDGRLLVPVRDHARRRAALLVLDALDPSGTPEAVVTLPFTPPPADRTLWIPASRGPRLG</sequence>
<dbReference type="Pfam" id="PF03055">
    <property type="entry name" value="RPE65"/>
    <property type="match status" value="1"/>
</dbReference>
<evidence type="ECO:0000313" key="8">
    <source>
        <dbReference type="Proteomes" id="UP001596137"/>
    </source>
</evidence>
<keyword evidence="5" id="KW-0223">Dioxygenase</keyword>
<feature type="region of interest" description="Disordered" evidence="6">
    <location>
        <begin position="216"/>
        <end position="241"/>
    </location>
</feature>
<dbReference type="RefSeq" id="WP_380759942.1">
    <property type="nucleotide sequence ID" value="NZ_JBHSRF010000066.1"/>
</dbReference>
<evidence type="ECO:0000256" key="5">
    <source>
        <dbReference type="RuleBase" id="RU364048"/>
    </source>
</evidence>
<evidence type="ECO:0000256" key="4">
    <source>
        <dbReference type="ARBA" id="ARBA00023004"/>
    </source>
</evidence>
<comment type="cofactor">
    <cofactor evidence="5">
        <name>Fe(2+)</name>
        <dbReference type="ChEBI" id="CHEBI:29033"/>
    </cofactor>
    <text evidence="5">Binds 1 Fe(2+) ion per subunit.</text>
</comment>
<dbReference type="EMBL" id="JBHSRF010000066">
    <property type="protein sequence ID" value="MFC6085616.1"/>
    <property type="molecule type" value="Genomic_DNA"/>
</dbReference>
<organism evidence="7 8">
    <name type="scientific">Sphaerisporangium aureirubrum</name>
    <dbReference type="NCBI Taxonomy" id="1544736"/>
    <lineage>
        <taxon>Bacteria</taxon>
        <taxon>Bacillati</taxon>
        <taxon>Actinomycetota</taxon>
        <taxon>Actinomycetes</taxon>
        <taxon>Streptosporangiales</taxon>
        <taxon>Streptosporangiaceae</taxon>
        <taxon>Sphaerisporangium</taxon>
    </lineage>
</organism>
<name>A0ABW1NR06_9ACTN</name>
<accession>A0ABW1NR06</accession>
<evidence type="ECO:0000256" key="3">
    <source>
        <dbReference type="ARBA" id="ARBA00023002"/>
    </source>
</evidence>
<dbReference type="Proteomes" id="UP001596137">
    <property type="component" value="Unassembled WGS sequence"/>
</dbReference>
<keyword evidence="4 5" id="KW-0408">Iron</keyword>
<dbReference type="EC" id="1.13.11.-" evidence="5"/>
<evidence type="ECO:0000256" key="1">
    <source>
        <dbReference type="ARBA" id="ARBA00006787"/>
    </source>
</evidence>
<protein>
    <recommendedName>
        <fullName evidence="5">Dioxygenase</fullName>
        <ecNumber evidence="5">1.13.11.-</ecNumber>
    </recommendedName>
</protein>
<evidence type="ECO:0000256" key="2">
    <source>
        <dbReference type="ARBA" id="ARBA00022723"/>
    </source>
</evidence>
<evidence type="ECO:0000256" key="6">
    <source>
        <dbReference type="SAM" id="MobiDB-lite"/>
    </source>
</evidence>
<feature type="compositionally biased region" description="Low complexity" evidence="6">
    <location>
        <begin position="16"/>
        <end position="27"/>
    </location>
</feature>
<keyword evidence="3 5" id="KW-0560">Oxidoreductase</keyword>